<protein>
    <submittedName>
        <fullName evidence="6">Lytic transglycosylase domain-containing protein</fullName>
    </submittedName>
</protein>
<dbReference type="KEGG" id="mflg:ABS361_10635"/>
<feature type="signal peptide" evidence="4">
    <location>
        <begin position="1"/>
        <end position="22"/>
    </location>
</feature>
<evidence type="ECO:0000256" key="1">
    <source>
        <dbReference type="ARBA" id="ARBA00007734"/>
    </source>
</evidence>
<dbReference type="RefSeq" id="WP_407051714.1">
    <property type="nucleotide sequence ID" value="NZ_CP158568.1"/>
</dbReference>
<comment type="similarity">
    <text evidence="2">Belongs to the virb1 family.</text>
</comment>
<dbReference type="AlphaFoldDB" id="A0AAU7XGB6"/>
<dbReference type="PANTHER" id="PTHR37423:SF2">
    <property type="entry name" value="MEMBRANE-BOUND LYTIC MUREIN TRANSGLYCOSYLASE C"/>
    <property type="match status" value="1"/>
</dbReference>
<dbReference type="Gene3D" id="1.10.530.10">
    <property type="match status" value="1"/>
</dbReference>
<dbReference type="SUPFAM" id="SSF53955">
    <property type="entry name" value="Lysozyme-like"/>
    <property type="match status" value="1"/>
</dbReference>
<keyword evidence="3 4" id="KW-0732">Signal</keyword>
<dbReference type="Gene3D" id="1.25.20.10">
    <property type="entry name" value="Bacterial muramidases"/>
    <property type="match status" value="1"/>
</dbReference>
<dbReference type="InterPro" id="IPR023346">
    <property type="entry name" value="Lysozyme-like_dom_sf"/>
</dbReference>
<evidence type="ECO:0000256" key="3">
    <source>
        <dbReference type="ARBA" id="ARBA00022729"/>
    </source>
</evidence>
<name>A0AAU7XGB6_9HYPH</name>
<dbReference type="Pfam" id="PF01464">
    <property type="entry name" value="SLT"/>
    <property type="match status" value="1"/>
</dbReference>
<dbReference type="InterPro" id="IPR008258">
    <property type="entry name" value="Transglycosylase_SLT_dom_1"/>
</dbReference>
<dbReference type="PANTHER" id="PTHR37423">
    <property type="entry name" value="SOLUBLE LYTIC MUREIN TRANSGLYCOSYLASE-RELATED"/>
    <property type="match status" value="1"/>
</dbReference>
<gene>
    <name evidence="6" type="ORF">ABS361_10635</name>
</gene>
<accession>A0AAU7XGB6</accession>
<evidence type="ECO:0000259" key="5">
    <source>
        <dbReference type="Pfam" id="PF01464"/>
    </source>
</evidence>
<dbReference type="SUPFAM" id="SSF48435">
    <property type="entry name" value="Bacterial muramidases"/>
    <property type="match status" value="1"/>
</dbReference>
<feature type="domain" description="Transglycosylase SLT" evidence="5">
    <location>
        <begin position="493"/>
        <end position="598"/>
    </location>
</feature>
<evidence type="ECO:0000256" key="2">
    <source>
        <dbReference type="ARBA" id="ARBA00009387"/>
    </source>
</evidence>
<dbReference type="GO" id="GO:0004553">
    <property type="term" value="F:hydrolase activity, hydrolyzing O-glycosyl compounds"/>
    <property type="evidence" value="ECO:0007669"/>
    <property type="project" value="InterPro"/>
</dbReference>
<sequence length="671" mass="73542">MFGQLRSTALVALALGATAVLAAPAQADTAFSKAMEAAGRGDVATIAAMRPSLDRVEQKLVDWYLIRMGSGLPAAAITRFAIENPTWPDPEFFRRRAEQALEKENPAPDDVIGAFAGSRPYSDKGRIMLARALVAKGRRDEAARWAREAYRNEKLSDDEERILTTEFAALLTPADHKARLDMLLLKNRTGEALRVAGRLGGGYVALAQARVAVEKKQGNASALLDAVPSDLKRDPAYLFGRAQWARRQERWRDAGEMLAAAPKDPRAMVMPDEWWEEKRIVSRKLIDMGDARLAYKVVVGHAGSTSANQAEADFHAGWYALRFLNEPSAALKHFTAILDDSVKPVSRARAYYWMGRAAEAGGGGSANEYYRQAAAYGFTFYGQMARAKLGVADLGLPRSVGPSGSDRAAIERDDRFAALKKIGQLGRKDLAATFYRHMAETLPTSGQVAALVELAEAQGWTHYAVMAGKIGAQRGLDMAVMAFPVRGAPANLDTSGLEKSLAYAIMRQESEFNQEVVSSAGAVGIFQVMPDTGRDAAKYLGIPYDARAWRQNAHYNVRLGAAYVARLVNNYDGNYVMAIAGYNAGPGRIRDWVQAYGDPRTGQVDIVDWMERIPFSETRNYVQRVLENLQIYRYRLENRRLEIAQDLKRGIGARPPVATGSIPAAAAAMND</sequence>
<evidence type="ECO:0000313" key="6">
    <source>
        <dbReference type="EMBL" id="XBY46621.1"/>
    </source>
</evidence>
<dbReference type="InterPro" id="IPR008939">
    <property type="entry name" value="Lytic_TGlycosylase_superhlx_U"/>
</dbReference>
<comment type="similarity">
    <text evidence="1">Belongs to the transglycosylase Slt family.</text>
</comment>
<organism evidence="6">
    <name type="scientific">Methyloraptor flagellatus</name>
    <dbReference type="NCBI Taxonomy" id="3162530"/>
    <lineage>
        <taxon>Bacteria</taxon>
        <taxon>Pseudomonadati</taxon>
        <taxon>Pseudomonadota</taxon>
        <taxon>Alphaproteobacteria</taxon>
        <taxon>Hyphomicrobiales</taxon>
        <taxon>Ancalomicrobiaceae</taxon>
        <taxon>Methyloraptor</taxon>
    </lineage>
</organism>
<reference evidence="6" key="1">
    <citation type="submission" date="2024-06" db="EMBL/GenBank/DDBJ databases">
        <title>Methylostella associata gen. nov., sp. nov., a novel Ancalomicrobiaceae-affiliated facultatively methylotrophic bacteria that feed on methanotrophs of the genus Methylococcus.</title>
        <authorList>
            <person name="Saltykova V."/>
            <person name="Danilova O.V."/>
            <person name="Oshkin I.Y."/>
            <person name="Belova S.E."/>
            <person name="Pimenov N.V."/>
            <person name="Dedysh S.N."/>
        </authorList>
    </citation>
    <scope>NUCLEOTIDE SEQUENCE</scope>
    <source>
        <strain evidence="6">S20</strain>
    </source>
</reference>
<dbReference type="EMBL" id="CP158568">
    <property type="protein sequence ID" value="XBY46621.1"/>
    <property type="molecule type" value="Genomic_DNA"/>
</dbReference>
<evidence type="ECO:0000256" key="4">
    <source>
        <dbReference type="SAM" id="SignalP"/>
    </source>
</evidence>
<dbReference type="CDD" id="cd13401">
    <property type="entry name" value="Slt70-like"/>
    <property type="match status" value="1"/>
</dbReference>
<dbReference type="GO" id="GO:0042597">
    <property type="term" value="C:periplasmic space"/>
    <property type="evidence" value="ECO:0007669"/>
    <property type="project" value="InterPro"/>
</dbReference>
<proteinExistence type="inferred from homology"/>
<feature type="chain" id="PRO_5044009064" evidence="4">
    <location>
        <begin position="23"/>
        <end position="671"/>
    </location>
</feature>